<dbReference type="EMBL" id="JBHSIS010000002">
    <property type="protein sequence ID" value="MFC4852332.1"/>
    <property type="molecule type" value="Genomic_DNA"/>
</dbReference>
<sequence>MRSDVRMVLRHWLGADVRAVEGLSDDALEELCGALAAARKRQARTLAAASDEALRQMPPMVRGTVSRLLGR</sequence>
<evidence type="ECO:0000313" key="1">
    <source>
        <dbReference type="EMBL" id="MFC4852332.1"/>
    </source>
</evidence>
<dbReference type="RefSeq" id="WP_378053948.1">
    <property type="nucleotide sequence ID" value="NZ_JBHSIS010000002.1"/>
</dbReference>
<evidence type="ECO:0000313" key="2">
    <source>
        <dbReference type="Proteomes" id="UP001595859"/>
    </source>
</evidence>
<accession>A0ABV9RVP4</accession>
<proteinExistence type="predicted"/>
<comment type="caution">
    <text evidence="1">The sequence shown here is derived from an EMBL/GenBank/DDBJ whole genome shotgun (WGS) entry which is preliminary data.</text>
</comment>
<dbReference type="Proteomes" id="UP001595859">
    <property type="component" value="Unassembled WGS sequence"/>
</dbReference>
<protein>
    <submittedName>
        <fullName evidence="1">Uncharacterized protein</fullName>
    </submittedName>
</protein>
<gene>
    <name evidence="1" type="ORF">ACFPCV_02370</name>
</gene>
<keyword evidence="2" id="KW-1185">Reference proteome</keyword>
<name>A0ABV9RVP4_9PSEU</name>
<reference evidence="2" key="1">
    <citation type="journal article" date="2019" name="Int. J. Syst. Evol. Microbiol.">
        <title>The Global Catalogue of Microorganisms (GCM) 10K type strain sequencing project: providing services to taxonomists for standard genome sequencing and annotation.</title>
        <authorList>
            <consortium name="The Broad Institute Genomics Platform"/>
            <consortium name="The Broad Institute Genome Sequencing Center for Infectious Disease"/>
            <person name="Wu L."/>
            <person name="Ma J."/>
        </authorList>
    </citation>
    <scope>NUCLEOTIDE SEQUENCE [LARGE SCALE GENOMIC DNA]</scope>
    <source>
        <strain evidence="2">ZS-22-S1</strain>
    </source>
</reference>
<organism evidence="1 2">
    <name type="scientific">Actinophytocola glycyrrhizae</name>
    <dbReference type="NCBI Taxonomy" id="2044873"/>
    <lineage>
        <taxon>Bacteria</taxon>
        <taxon>Bacillati</taxon>
        <taxon>Actinomycetota</taxon>
        <taxon>Actinomycetes</taxon>
        <taxon>Pseudonocardiales</taxon>
        <taxon>Pseudonocardiaceae</taxon>
    </lineage>
</organism>